<evidence type="ECO:0000313" key="3">
    <source>
        <dbReference type="EMBL" id="RGW76991.1"/>
    </source>
</evidence>
<evidence type="ECO:0000313" key="5">
    <source>
        <dbReference type="Proteomes" id="UP000284651"/>
    </source>
</evidence>
<dbReference type="Proteomes" id="UP000265489">
    <property type="component" value="Unassembled WGS sequence"/>
</dbReference>
<proteinExistence type="predicted"/>
<dbReference type="EMBL" id="QSAT01000001">
    <property type="protein sequence ID" value="RGW76991.1"/>
    <property type="molecule type" value="Genomic_DNA"/>
</dbReference>
<sequence>MEIIEAIEKLKESHALVCLENRALIKMEKDKVYIWHSQWHSKLSRNDFISLFQKNTFEVYENDHGIDMEKDEEYYTWRNRYL</sequence>
<evidence type="ECO:0000313" key="4">
    <source>
        <dbReference type="Proteomes" id="UP000265489"/>
    </source>
</evidence>
<dbReference type="GeneID" id="66578507"/>
<protein>
    <submittedName>
        <fullName evidence="2">Uncharacterized protein</fullName>
    </submittedName>
</protein>
<dbReference type="EMBL" id="QRVM01000002">
    <property type="protein sequence ID" value="RGS49239.1"/>
    <property type="molecule type" value="Genomic_DNA"/>
</dbReference>
<dbReference type="RefSeq" id="WP_003865605.1">
    <property type="nucleotide sequence ID" value="NZ_CABLCL010000096.1"/>
</dbReference>
<organism evidence="2 4">
    <name type="scientific">Holdemanella biformis</name>
    <dbReference type="NCBI Taxonomy" id="1735"/>
    <lineage>
        <taxon>Bacteria</taxon>
        <taxon>Bacillati</taxon>
        <taxon>Bacillota</taxon>
        <taxon>Erysipelotrichia</taxon>
        <taxon>Erysipelotrichales</taxon>
        <taxon>Erysipelotrichaceae</taxon>
        <taxon>Holdemanella</taxon>
    </lineage>
</organism>
<reference evidence="4 5" key="1">
    <citation type="submission" date="2018-08" db="EMBL/GenBank/DDBJ databases">
        <title>A genome reference for cultivated species of the human gut microbiota.</title>
        <authorList>
            <person name="Zou Y."/>
            <person name="Xue W."/>
            <person name="Luo G."/>
        </authorList>
    </citation>
    <scope>NUCLEOTIDE SEQUENCE [LARGE SCALE GENOMIC DNA]</scope>
    <source>
        <strain evidence="3 5">AF10-31</strain>
        <strain evidence="2 4">AF15-20</strain>
        <strain evidence="1 6">AF22-10AC</strain>
    </source>
</reference>
<evidence type="ECO:0000313" key="6">
    <source>
        <dbReference type="Proteomes" id="UP000285274"/>
    </source>
</evidence>
<gene>
    <name evidence="3" type="ORF">DWV56_00735</name>
    <name evidence="2" type="ORF">DWW32_01470</name>
    <name evidence="1" type="ORF">DWX92_00680</name>
</gene>
<dbReference type="AlphaFoldDB" id="A0A395W974"/>
<dbReference type="Proteomes" id="UP000285274">
    <property type="component" value="Unassembled WGS sequence"/>
</dbReference>
<dbReference type="Proteomes" id="UP000284651">
    <property type="component" value="Unassembled WGS sequence"/>
</dbReference>
<evidence type="ECO:0000313" key="2">
    <source>
        <dbReference type="EMBL" id="RGU93711.1"/>
    </source>
</evidence>
<name>A0A395W974_9FIRM</name>
<comment type="caution">
    <text evidence="2">The sequence shown here is derived from an EMBL/GenBank/DDBJ whole genome shotgun (WGS) entry which is preliminary data.</text>
</comment>
<dbReference type="EMBL" id="QRYQ01000002">
    <property type="protein sequence ID" value="RGU93711.1"/>
    <property type="molecule type" value="Genomic_DNA"/>
</dbReference>
<accession>A0A395W974</accession>
<evidence type="ECO:0000313" key="1">
    <source>
        <dbReference type="EMBL" id="RGS49239.1"/>
    </source>
</evidence>